<keyword evidence="4" id="KW-0249">Electron transport</keyword>
<feature type="transmembrane region" description="Helical" evidence="7">
    <location>
        <begin position="307"/>
        <end position="325"/>
    </location>
</feature>
<dbReference type="PANTHER" id="PTHR30176">
    <property type="entry name" value="FERREDOXIN-TYPE PROTEIN NAPH"/>
    <property type="match status" value="1"/>
</dbReference>
<evidence type="ECO:0000256" key="6">
    <source>
        <dbReference type="ARBA" id="ARBA00023014"/>
    </source>
</evidence>
<dbReference type="STRING" id="1850254.LPB137_00140"/>
<reference evidence="9 10" key="1">
    <citation type="submission" date="2017-01" db="EMBL/GenBank/DDBJ databases">
        <title>Genome sequencing of Arcobacter sp. LPB0137.</title>
        <authorList>
            <person name="Lee G.-W."/>
            <person name="Yi H."/>
        </authorList>
    </citation>
    <scope>NUCLEOTIDE SEQUENCE [LARGE SCALE GENOMIC DNA]</scope>
    <source>
        <strain evidence="9 10">LPB0137</strain>
    </source>
</reference>
<evidence type="ECO:0000256" key="4">
    <source>
        <dbReference type="ARBA" id="ARBA00022982"/>
    </source>
</evidence>
<keyword evidence="7" id="KW-0472">Membrane</keyword>
<dbReference type="AlphaFoldDB" id="A0A1P8KIH1"/>
<dbReference type="PROSITE" id="PS00198">
    <property type="entry name" value="4FE4S_FER_1"/>
    <property type="match status" value="1"/>
</dbReference>
<evidence type="ECO:0000256" key="7">
    <source>
        <dbReference type="SAM" id="Phobius"/>
    </source>
</evidence>
<proteinExistence type="predicted"/>
<dbReference type="GO" id="GO:0005886">
    <property type="term" value="C:plasma membrane"/>
    <property type="evidence" value="ECO:0007669"/>
    <property type="project" value="TreeGrafter"/>
</dbReference>
<dbReference type="InterPro" id="IPR013783">
    <property type="entry name" value="Ig-like_fold"/>
</dbReference>
<feature type="transmembrane region" description="Helical" evidence="7">
    <location>
        <begin position="164"/>
        <end position="182"/>
    </location>
</feature>
<feature type="transmembrane region" description="Helical" evidence="7">
    <location>
        <begin position="12"/>
        <end position="33"/>
    </location>
</feature>
<dbReference type="Pfam" id="PF13746">
    <property type="entry name" value="Fer4_18"/>
    <property type="match status" value="1"/>
</dbReference>
<protein>
    <submittedName>
        <fullName evidence="9">Cytochrome c oxidase accessory protein CcoG</fullName>
    </submittedName>
</protein>
<keyword evidence="3" id="KW-0479">Metal-binding</keyword>
<feature type="domain" description="4Fe-4S ferredoxin-type" evidence="8">
    <location>
        <begin position="231"/>
        <end position="258"/>
    </location>
</feature>
<dbReference type="InterPro" id="IPR014116">
    <property type="entry name" value="Cyt_c_oxidase_cbb3_FixG"/>
</dbReference>
<evidence type="ECO:0000313" key="10">
    <source>
        <dbReference type="Proteomes" id="UP000186074"/>
    </source>
</evidence>
<evidence type="ECO:0000259" key="8">
    <source>
        <dbReference type="PROSITE" id="PS51379"/>
    </source>
</evidence>
<dbReference type="GO" id="GO:0046872">
    <property type="term" value="F:metal ion binding"/>
    <property type="evidence" value="ECO:0007669"/>
    <property type="project" value="UniProtKB-KW"/>
</dbReference>
<dbReference type="Pfam" id="PF11614">
    <property type="entry name" value="FixG_C"/>
    <property type="match status" value="1"/>
</dbReference>
<dbReference type="Gene3D" id="2.60.40.10">
    <property type="entry name" value="Immunoglobulins"/>
    <property type="match status" value="1"/>
</dbReference>
<dbReference type="InterPro" id="IPR017896">
    <property type="entry name" value="4Fe4S_Fe-S-bd"/>
</dbReference>
<gene>
    <name evidence="9" type="ORF">LPB137_00140</name>
</gene>
<feature type="transmembrane region" description="Helical" evidence="7">
    <location>
        <begin position="53"/>
        <end position="79"/>
    </location>
</feature>
<keyword evidence="1" id="KW-0813">Transport</keyword>
<name>A0A1P8KIH1_9BACT</name>
<dbReference type="InterPro" id="IPR017900">
    <property type="entry name" value="4Fe4S_Fe_S_CS"/>
</dbReference>
<keyword evidence="2" id="KW-0004">4Fe-4S</keyword>
<dbReference type="SUPFAM" id="SSF54862">
    <property type="entry name" value="4Fe-4S ferredoxins"/>
    <property type="match status" value="1"/>
</dbReference>
<dbReference type="PANTHER" id="PTHR30176:SF3">
    <property type="entry name" value="FERREDOXIN-TYPE PROTEIN NAPH"/>
    <property type="match status" value="1"/>
</dbReference>
<dbReference type="OrthoDB" id="9811700at2"/>
<evidence type="ECO:0000256" key="3">
    <source>
        <dbReference type="ARBA" id="ARBA00022723"/>
    </source>
</evidence>
<dbReference type="NCBIfam" id="TIGR02745">
    <property type="entry name" value="ccoG_rdxA_fixG"/>
    <property type="match status" value="1"/>
</dbReference>
<evidence type="ECO:0000256" key="5">
    <source>
        <dbReference type="ARBA" id="ARBA00023004"/>
    </source>
</evidence>
<dbReference type="InterPro" id="IPR032879">
    <property type="entry name" value="FixG_C"/>
</dbReference>
<organism evidence="9 10">
    <name type="scientific">Poseidonibacter parvus</name>
    <dbReference type="NCBI Taxonomy" id="1850254"/>
    <lineage>
        <taxon>Bacteria</taxon>
        <taxon>Pseudomonadati</taxon>
        <taxon>Campylobacterota</taxon>
        <taxon>Epsilonproteobacteria</taxon>
        <taxon>Campylobacterales</taxon>
        <taxon>Arcobacteraceae</taxon>
        <taxon>Poseidonibacter</taxon>
    </lineage>
</organism>
<dbReference type="Gene3D" id="3.30.70.20">
    <property type="match status" value="1"/>
</dbReference>
<evidence type="ECO:0000256" key="2">
    <source>
        <dbReference type="ARBA" id="ARBA00022485"/>
    </source>
</evidence>
<keyword evidence="7" id="KW-1133">Transmembrane helix</keyword>
<keyword evidence="10" id="KW-1185">Reference proteome</keyword>
<evidence type="ECO:0000256" key="1">
    <source>
        <dbReference type="ARBA" id="ARBA00022448"/>
    </source>
</evidence>
<dbReference type="RefSeq" id="WP_076082732.1">
    <property type="nucleotide sequence ID" value="NZ_CP019070.1"/>
</dbReference>
<evidence type="ECO:0000313" key="9">
    <source>
        <dbReference type="EMBL" id="APW64348.1"/>
    </source>
</evidence>
<keyword evidence="7" id="KW-0812">Transmembrane</keyword>
<dbReference type="Proteomes" id="UP000186074">
    <property type="component" value="Chromosome"/>
</dbReference>
<keyword evidence="5" id="KW-0408">Iron</keyword>
<dbReference type="PROSITE" id="PS51379">
    <property type="entry name" value="4FE4S_FER_2"/>
    <property type="match status" value="1"/>
</dbReference>
<keyword evidence="6" id="KW-0411">Iron-sulfur</keyword>
<dbReference type="EMBL" id="CP019070">
    <property type="protein sequence ID" value="APW64348.1"/>
    <property type="molecule type" value="Genomic_DNA"/>
</dbReference>
<dbReference type="GO" id="GO:0051539">
    <property type="term" value="F:4 iron, 4 sulfur cluster binding"/>
    <property type="evidence" value="ECO:0007669"/>
    <property type="project" value="UniProtKB-KW"/>
</dbReference>
<dbReference type="Pfam" id="PF12801">
    <property type="entry name" value="Fer4_5"/>
    <property type="match status" value="1"/>
</dbReference>
<dbReference type="InterPro" id="IPR051684">
    <property type="entry name" value="Electron_Trans/Redox"/>
</dbReference>
<feature type="transmembrane region" description="Helical" evidence="7">
    <location>
        <begin position="125"/>
        <end position="144"/>
    </location>
</feature>
<dbReference type="KEGG" id="alp:LPB137_00140"/>
<sequence length="448" mass="52629">MSYTKKRYFTYLFITIFTLLIPFITINGNHILLLSFDKLQFHILGFVYNVSELYLMPFLLMFLFIGIFTITSILGRIWCGWACPQTIFRTIYRDLIEGNILDLRRVKNKQKDIDYSKNSNKLKKYISIFLWIIISLMIATNFMWYFVPPEDFFMYILDPLNHSFMIIFIISTAMFLVFDIIFMKENSCVYICPYSRIQSSLYDNDTKQIVYDTSRGGNVFVNNEKSIFKMKEWKANEECTTCEACVKICPTNIDIRKGLQVECINCLECSDACTTVMGKLGKKSLINWGSTNTIINKKVSKIFTKRNITYFTSLILCLVLTGVFASKKEYFLLNVNKTTKLYNIKENAKVSNNYILTFHNTQKRVYTYNLALEDSKNFKIKRFKAFKLNPGKRAKKVLIIETKKRLYLSDKKDTPLKIKLIAYAKEDKKIKLEKELAFIYPRNDLLKN</sequence>
<accession>A0A1P8KIH1</accession>